<sequence>MQRLAALFFALVSIARFGIPQYADGGNCTLDDSSVATIRDGYDACQSTQGTFGNWKISQQCVSDYYHGCMALNDTQYCTVVRSTNYAFGVCLNASCPKGSCSGPYQCTGSEEEMRKLVGTLDETDRRGCCNEAEDACFKNPNAAQRGRGAGKIFPASTVVAVVLLTMCGF</sequence>
<organism evidence="2">
    <name type="scientific">Odontella aurita</name>
    <dbReference type="NCBI Taxonomy" id="265563"/>
    <lineage>
        <taxon>Eukaryota</taxon>
        <taxon>Sar</taxon>
        <taxon>Stramenopiles</taxon>
        <taxon>Ochrophyta</taxon>
        <taxon>Bacillariophyta</taxon>
        <taxon>Mediophyceae</taxon>
        <taxon>Biddulphiophycidae</taxon>
        <taxon>Eupodiscales</taxon>
        <taxon>Odontellaceae</taxon>
        <taxon>Odontella</taxon>
    </lineage>
</organism>
<gene>
    <name evidence="2" type="ORF">OAUR00152_LOCUS15338</name>
</gene>
<feature type="chain" id="PRO_5030876192" evidence="1">
    <location>
        <begin position="26"/>
        <end position="170"/>
    </location>
</feature>
<dbReference type="EMBL" id="HBKQ01022582">
    <property type="protein sequence ID" value="CAE2239724.1"/>
    <property type="molecule type" value="Transcribed_RNA"/>
</dbReference>
<dbReference type="AlphaFoldDB" id="A0A7S4IU36"/>
<feature type="signal peptide" evidence="1">
    <location>
        <begin position="1"/>
        <end position="25"/>
    </location>
</feature>
<evidence type="ECO:0000313" key="2">
    <source>
        <dbReference type="EMBL" id="CAE2239724.1"/>
    </source>
</evidence>
<reference evidence="2" key="1">
    <citation type="submission" date="2021-01" db="EMBL/GenBank/DDBJ databases">
        <authorList>
            <person name="Corre E."/>
            <person name="Pelletier E."/>
            <person name="Niang G."/>
            <person name="Scheremetjew M."/>
            <person name="Finn R."/>
            <person name="Kale V."/>
            <person name="Holt S."/>
            <person name="Cochrane G."/>
            <person name="Meng A."/>
            <person name="Brown T."/>
            <person name="Cohen L."/>
        </authorList>
    </citation>
    <scope>NUCLEOTIDE SEQUENCE</scope>
    <source>
        <strain evidence="2">Isolate 1302-5</strain>
    </source>
</reference>
<name>A0A7S4IU36_9STRA</name>
<accession>A0A7S4IU36</accession>
<evidence type="ECO:0000256" key="1">
    <source>
        <dbReference type="SAM" id="SignalP"/>
    </source>
</evidence>
<keyword evidence="1" id="KW-0732">Signal</keyword>
<proteinExistence type="predicted"/>
<protein>
    <submittedName>
        <fullName evidence="2">Uncharacterized protein</fullName>
    </submittedName>
</protein>